<keyword evidence="3 6" id="KW-0949">S-adenosyl-L-methionine</keyword>
<keyword evidence="1 6" id="KW-0489">Methyltransferase</keyword>
<dbReference type="InterPro" id="IPR001525">
    <property type="entry name" value="C5_MeTfrase"/>
</dbReference>
<dbReference type="Gene3D" id="3.90.120.30">
    <property type="match status" value="1"/>
</dbReference>
<evidence type="ECO:0000256" key="8">
    <source>
        <dbReference type="RuleBase" id="RU000417"/>
    </source>
</evidence>
<comment type="similarity">
    <text evidence="6 7">Belongs to the class I-like SAM-binding methyltransferase superfamily. C5-methyltransferase family.</text>
</comment>
<dbReference type="EMBL" id="JAKILK010000020">
    <property type="protein sequence ID" value="MCL1118912.1"/>
    <property type="molecule type" value="Genomic_DNA"/>
</dbReference>
<evidence type="ECO:0000256" key="2">
    <source>
        <dbReference type="ARBA" id="ARBA00022679"/>
    </source>
</evidence>
<dbReference type="GO" id="GO:0003886">
    <property type="term" value="F:DNA (cytosine-5-)-methyltransferase activity"/>
    <property type="evidence" value="ECO:0007669"/>
    <property type="project" value="UniProtKB-EC"/>
</dbReference>
<reference evidence="9 10" key="1">
    <citation type="submission" date="2022-01" db="EMBL/GenBank/DDBJ databases">
        <title>Whole genome-based taxonomy of the Shewanellaceae.</title>
        <authorList>
            <person name="Martin-Rodriguez A.J."/>
        </authorList>
    </citation>
    <scope>NUCLEOTIDE SEQUENCE [LARGE SCALE GENOMIC DNA]</scope>
    <source>
        <strain evidence="9 10">JCM 17801</strain>
    </source>
</reference>
<evidence type="ECO:0000256" key="4">
    <source>
        <dbReference type="ARBA" id="ARBA00022747"/>
    </source>
</evidence>
<evidence type="ECO:0000256" key="6">
    <source>
        <dbReference type="PROSITE-ProRule" id="PRU01016"/>
    </source>
</evidence>
<protein>
    <recommendedName>
        <fullName evidence="8">Cytosine-specific methyltransferase</fullName>
        <ecNumber evidence="8">2.1.1.37</ecNumber>
    </recommendedName>
</protein>
<dbReference type="InterPro" id="IPR018117">
    <property type="entry name" value="C5_DNA_meth_AS"/>
</dbReference>
<keyword evidence="4" id="KW-0680">Restriction system</keyword>
<sequence length="431" mass="48956">MNENTINKAEYIKKTRKNLGLDPIEFANLLGMASTGERTVRGWESGEHKPSPKKWLDITMLEQIMNEKLTLAPFSHDPLTKERFKFIDLFAGIGGIRLPFQKLGGKCVFTSEWDKFAQKTYLANYGEMPKGDITQIPTSDIPDHDLLLGGFPCQTFSQAGLKKGFSDTRGTMFFEIQRILADKKPKAFLLENVKQLKGHDKGRTLETILSILRGEHSQDIPTDVPMSEDARHALAEKLNYWVDVRVLRAADFGVPQNRERVFIVGFDKNHYQNIDFDNVFEWPTPPKSPTKLGDILDDLSKIPISEDKFTISERLWAGHKKRKEEHKIKGNGFGYSLFNEESEYTSTISARYYKDGSEILIDQSVVGKPPRKLTPRECARLQGFPENFIVDAVSLGQIYKQFGNSVCMKVIDAVADKIVKTMEECKSFTSN</sequence>
<dbReference type="CDD" id="cd00315">
    <property type="entry name" value="Cyt_C5_DNA_methylase"/>
    <property type="match status" value="1"/>
</dbReference>
<dbReference type="NCBIfam" id="TIGR00675">
    <property type="entry name" value="dcm"/>
    <property type="match status" value="2"/>
</dbReference>
<dbReference type="PANTHER" id="PTHR46098">
    <property type="entry name" value="TRNA (CYTOSINE(38)-C(5))-METHYLTRANSFERASE"/>
    <property type="match status" value="1"/>
</dbReference>
<feature type="active site" evidence="6">
    <location>
        <position position="153"/>
    </location>
</feature>
<dbReference type="EC" id="2.1.1.37" evidence="8"/>
<evidence type="ECO:0000313" key="10">
    <source>
        <dbReference type="Proteomes" id="UP001203212"/>
    </source>
</evidence>
<evidence type="ECO:0000256" key="5">
    <source>
        <dbReference type="ARBA" id="ARBA00047422"/>
    </source>
</evidence>
<dbReference type="Gene3D" id="1.10.260.40">
    <property type="entry name" value="lambda repressor-like DNA-binding domains"/>
    <property type="match status" value="1"/>
</dbReference>
<dbReference type="PRINTS" id="PR00105">
    <property type="entry name" value="C5METTRFRASE"/>
</dbReference>
<keyword evidence="10" id="KW-1185">Reference proteome</keyword>
<dbReference type="Pfam" id="PF00145">
    <property type="entry name" value="DNA_methylase"/>
    <property type="match status" value="2"/>
</dbReference>
<dbReference type="PROSITE" id="PS00094">
    <property type="entry name" value="C5_MTASE_1"/>
    <property type="match status" value="1"/>
</dbReference>
<comment type="catalytic activity">
    <reaction evidence="5 8">
        <text>a 2'-deoxycytidine in DNA + S-adenosyl-L-methionine = a 5-methyl-2'-deoxycytidine in DNA + S-adenosyl-L-homocysteine + H(+)</text>
        <dbReference type="Rhea" id="RHEA:13681"/>
        <dbReference type="Rhea" id="RHEA-COMP:11369"/>
        <dbReference type="Rhea" id="RHEA-COMP:11370"/>
        <dbReference type="ChEBI" id="CHEBI:15378"/>
        <dbReference type="ChEBI" id="CHEBI:57856"/>
        <dbReference type="ChEBI" id="CHEBI:59789"/>
        <dbReference type="ChEBI" id="CHEBI:85452"/>
        <dbReference type="ChEBI" id="CHEBI:85454"/>
        <dbReference type="EC" id="2.1.1.37"/>
    </reaction>
</comment>
<dbReference type="InterPro" id="IPR010982">
    <property type="entry name" value="Lambda_DNA-bd_dom_sf"/>
</dbReference>
<evidence type="ECO:0000256" key="7">
    <source>
        <dbReference type="RuleBase" id="RU000416"/>
    </source>
</evidence>
<dbReference type="RefSeq" id="WP_188843872.1">
    <property type="nucleotide sequence ID" value="NZ_BMOT01000020.1"/>
</dbReference>
<keyword evidence="2 6" id="KW-0808">Transferase</keyword>
<dbReference type="InterPro" id="IPR050750">
    <property type="entry name" value="C5-MTase"/>
</dbReference>
<comment type="caution">
    <text evidence="9">The sequence shown here is derived from an EMBL/GenBank/DDBJ whole genome shotgun (WGS) entry which is preliminary data.</text>
</comment>
<dbReference type="InterPro" id="IPR001387">
    <property type="entry name" value="Cro/C1-type_HTH"/>
</dbReference>
<dbReference type="Gene3D" id="3.40.50.150">
    <property type="entry name" value="Vaccinia Virus protein VP39"/>
    <property type="match status" value="1"/>
</dbReference>
<dbReference type="PROSITE" id="PS51679">
    <property type="entry name" value="SAM_MT_C5"/>
    <property type="match status" value="1"/>
</dbReference>
<accession>A0ABT0L668</accession>
<name>A0ABT0L668_9GAMM</name>
<dbReference type="CDD" id="cd00093">
    <property type="entry name" value="HTH_XRE"/>
    <property type="match status" value="1"/>
</dbReference>
<dbReference type="PANTHER" id="PTHR46098:SF1">
    <property type="entry name" value="TRNA (CYTOSINE(38)-C(5))-METHYLTRANSFERASE"/>
    <property type="match status" value="1"/>
</dbReference>
<proteinExistence type="inferred from homology"/>
<evidence type="ECO:0000313" key="9">
    <source>
        <dbReference type="EMBL" id="MCL1118912.1"/>
    </source>
</evidence>
<evidence type="ECO:0000256" key="3">
    <source>
        <dbReference type="ARBA" id="ARBA00022691"/>
    </source>
</evidence>
<gene>
    <name evidence="9" type="primary">dcm</name>
    <name evidence="9" type="ORF">L2689_16945</name>
</gene>
<dbReference type="Proteomes" id="UP001203212">
    <property type="component" value="Unassembled WGS sequence"/>
</dbReference>
<dbReference type="SUPFAM" id="SSF53335">
    <property type="entry name" value="S-adenosyl-L-methionine-dependent methyltransferases"/>
    <property type="match status" value="1"/>
</dbReference>
<organism evidence="9 10">
    <name type="scientific">Shewanella aestuarii</name>
    <dbReference type="NCBI Taxonomy" id="1028752"/>
    <lineage>
        <taxon>Bacteria</taxon>
        <taxon>Pseudomonadati</taxon>
        <taxon>Pseudomonadota</taxon>
        <taxon>Gammaproteobacteria</taxon>
        <taxon>Alteromonadales</taxon>
        <taxon>Shewanellaceae</taxon>
        <taxon>Shewanella</taxon>
    </lineage>
</organism>
<dbReference type="InterPro" id="IPR029063">
    <property type="entry name" value="SAM-dependent_MTases_sf"/>
</dbReference>
<dbReference type="GO" id="GO:0032259">
    <property type="term" value="P:methylation"/>
    <property type="evidence" value="ECO:0007669"/>
    <property type="project" value="UniProtKB-KW"/>
</dbReference>
<evidence type="ECO:0000256" key="1">
    <source>
        <dbReference type="ARBA" id="ARBA00022603"/>
    </source>
</evidence>